<reference evidence="1 2" key="1">
    <citation type="submission" date="2018-04" db="EMBL/GenBank/DDBJ databases">
        <authorList>
            <person name="Vogel A."/>
        </authorList>
    </citation>
    <scope>NUCLEOTIDE SEQUENCE [LARGE SCALE GENOMIC DNA]</scope>
</reference>
<dbReference type="EMBL" id="OOIL02002158">
    <property type="protein sequence ID" value="VFQ80749.1"/>
    <property type="molecule type" value="Genomic_DNA"/>
</dbReference>
<accession>A0A484LWX0</accession>
<evidence type="ECO:0000313" key="2">
    <source>
        <dbReference type="Proteomes" id="UP000595140"/>
    </source>
</evidence>
<organism evidence="1 2">
    <name type="scientific">Cuscuta campestris</name>
    <dbReference type="NCBI Taxonomy" id="132261"/>
    <lineage>
        <taxon>Eukaryota</taxon>
        <taxon>Viridiplantae</taxon>
        <taxon>Streptophyta</taxon>
        <taxon>Embryophyta</taxon>
        <taxon>Tracheophyta</taxon>
        <taxon>Spermatophyta</taxon>
        <taxon>Magnoliopsida</taxon>
        <taxon>eudicotyledons</taxon>
        <taxon>Gunneridae</taxon>
        <taxon>Pentapetalae</taxon>
        <taxon>asterids</taxon>
        <taxon>lamiids</taxon>
        <taxon>Solanales</taxon>
        <taxon>Convolvulaceae</taxon>
        <taxon>Cuscuteae</taxon>
        <taxon>Cuscuta</taxon>
        <taxon>Cuscuta subgen. Grammica</taxon>
        <taxon>Cuscuta sect. Cleistogrammica</taxon>
    </lineage>
</organism>
<proteinExistence type="predicted"/>
<protein>
    <submittedName>
        <fullName evidence="1">Uncharacterized protein</fullName>
    </submittedName>
</protein>
<gene>
    <name evidence="1" type="ORF">CCAM_LOCUS22525</name>
</gene>
<dbReference type="AlphaFoldDB" id="A0A484LWX0"/>
<dbReference type="Proteomes" id="UP000595140">
    <property type="component" value="Unassembled WGS sequence"/>
</dbReference>
<evidence type="ECO:0000313" key="1">
    <source>
        <dbReference type="EMBL" id="VFQ80749.1"/>
    </source>
</evidence>
<keyword evidence="2" id="KW-1185">Reference proteome</keyword>
<sequence length="88" mass="10004">MRRSSNDDRSRWAWAVTGLLRQRYRTVRDAVYPPFGSSSLSYHLGDHSHTMKESLCSSRSPSSKVFVKYTKAFGLLSSAPLPTKNKRP</sequence>
<name>A0A484LWX0_9ASTE</name>